<dbReference type="GO" id="GO:0004020">
    <property type="term" value="F:adenylylsulfate kinase activity"/>
    <property type="evidence" value="ECO:0007669"/>
    <property type="project" value="InterPro"/>
</dbReference>
<protein>
    <submittedName>
        <fullName evidence="13">Adenylyl-sulfate kinase</fullName>
        <ecNumber evidence="13">2.7.1.25</ecNumber>
    </submittedName>
</protein>
<dbReference type="InterPro" id="IPR011779">
    <property type="entry name" value="SO4_adenylTrfase_lsu"/>
</dbReference>
<dbReference type="GO" id="GO:0005525">
    <property type="term" value="F:GTP binding"/>
    <property type="evidence" value="ECO:0007669"/>
    <property type="project" value="UniProtKB-KW"/>
</dbReference>
<keyword evidence="6" id="KW-0548">Nucleotidyltransferase</keyword>
<dbReference type="HAMAP" id="MF_00065">
    <property type="entry name" value="Adenylyl_sulf_kinase"/>
    <property type="match status" value="1"/>
</dbReference>
<dbReference type="UniPathway" id="UPA00140">
    <property type="reaction ID" value="UER00205"/>
</dbReference>
<feature type="non-terminal residue" evidence="13">
    <location>
        <position position="1"/>
    </location>
</feature>
<dbReference type="EMBL" id="JAAZON010000574">
    <property type="protein sequence ID" value="NMC63986.1"/>
    <property type="molecule type" value="Genomic_DNA"/>
</dbReference>
<name>A0A7X9FU89_9DELT</name>
<dbReference type="CDD" id="cd02027">
    <property type="entry name" value="APSK"/>
    <property type="match status" value="1"/>
</dbReference>
<comment type="similarity">
    <text evidence="4">In the N-terminal section; belongs to the TRAFAC class translation factor GTPase superfamily. Classic translation factor GTPase family. CysN/NodQ subfamily.</text>
</comment>
<evidence type="ECO:0000256" key="2">
    <source>
        <dbReference type="ARBA" id="ARBA00002357"/>
    </source>
</evidence>
<dbReference type="InterPro" id="IPR044138">
    <property type="entry name" value="CysN_II"/>
</dbReference>
<dbReference type="FunFam" id="3.40.50.300:FF:000119">
    <property type="entry name" value="Sulfate adenylyltransferase subunit 1"/>
    <property type="match status" value="1"/>
</dbReference>
<organism evidence="13 14">
    <name type="scientific">SAR324 cluster bacterium</name>
    <dbReference type="NCBI Taxonomy" id="2024889"/>
    <lineage>
        <taxon>Bacteria</taxon>
        <taxon>Deltaproteobacteria</taxon>
        <taxon>SAR324 cluster</taxon>
    </lineage>
</organism>
<keyword evidence="10" id="KW-0511">Multifunctional enzyme</keyword>
<dbReference type="SUPFAM" id="SSF52540">
    <property type="entry name" value="P-loop containing nucleoside triphosphate hydrolases"/>
    <property type="match status" value="2"/>
</dbReference>
<keyword evidence="7" id="KW-0547">Nucleotide-binding</keyword>
<dbReference type="CDD" id="cd04095">
    <property type="entry name" value="CysN_NoDQ_III"/>
    <property type="match status" value="1"/>
</dbReference>
<dbReference type="GO" id="GO:0000103">
    <property type="term" value="P:sulfate assimilation"/>
    <property type="evidence" value="ECO:0007669"/>
    <property type="project" value="InterPro"/>
</dbReference>
<dbReference type="PRINTS" id="PR00315">
    <property type="entry name" value="ELONGATNFCT"/>
</dbReference>
<evidence type="ECO:0000256" key="10">
    <source>
        <dbReference type="ARBA" id="ARBA00023268"/>
    </source>
</evidence>
<dbReference type="PROSITE" id="PS51722">
    <property type="entry name" value="G_TR_2"/>
    <property type="match status" value="1"/>
</dbReference>
<comment type="catalytic activity">
    <reaction evidence="1">
        <text>adenosine 5'-phosphosulfate + ATP = 3'-phosphoadenylyl sulfate + ADP + H(+)</text>
        <dbReference type="Rhea" id="RHEA:24152"/>
        <dbReference type="ChEBI" id="CHEBI:15378"/>
        <dbReference type="ChEBI" id="CHEBI:30616"/>
        <dbReference type="ChEBI" id="CHEBI:58243"/>
        <dbReference type="ChEBI" id="CHEBI:58339"/>
        <dbReference type="ChEBI" id="CHEBI:456216"/>
        <dbReference type="EC" id="2.7.1.25"/>
    </reaction>
</comment>
<evidence type="ECO:0000256" key="1">
    <source>
        <dbReference type="ARBA" id="ARBA00001823"/>
    </source>
</evidence>
<dbReference type="NCBIfam" id="TIGR02034">
    <property type="entry name" value="CysN"/>
    <property type="match status" value="1"/>
</dbReference>
<dbReference type="Gene3D" id="3.40.50.300">
    <property type="entry name" value="P-loop containing nucleotide triphosphate hydrolases"/>
    <property type="match status" value="2"/>
</dbReference>
<proteinExistence type="inferred from homology"/>
<dbReference type="CDD" id="cd03695">
    <property type="entry name" value="CysN_NodQ_II"/>
    <property type="match status" value="1"/>
</dbReference>
<feature type="domain" description="Tr-type G" evidence="12">
    <location>
        <begin position="1"/>
        <end position="206"/>
    </location>
</feature>
<evidence type="ECO:0000256" key="8">
    <source>
        <dbReference type="ARBA" id="ARBA00022840"/>
    </source>
</evidence>
<evidence type="ECO:0000256" key="6">
    <source>
        <dbReference type="ARBA" id="ARBA00022695"/>
    </source>
</evidence>
<accession>A0A7X9FU89</accession>
<dbReference type="SUPFAM" id="SSF50447">
    <property type="entry name" value="Translation proteins"/>
    <property type="match status" value="1"/>
</dbReference>
<dbReference type="InterPro" id="IPR000795">
    <property type="entry name" value="T_Tr_GTP-bd_dom"/>
</dbReference>
<evidence type="ECO:0000256" key="4">
    <source>
        <dbReference type="ARBA" id="ARBA00007237"/>
    </source>
</evidence>
<sequence>VDDGKSTLIGRLLHDSKQVYEDHLQSIHAASLKNKQPVAEALAFLTDGLRAEREQGITIDVAYRYFSTPKRHFILADTPGHEQYTRNMATGASTAHLSILLIDAEKGLLTQTKRHAFIAALLGVPRFLVAVNKMDLVDYSRERYEEIKQEFSEFAAKLGVKELRFVPVSALRGDNIVDKSQQMSWYGGETVMEYLENVFIGSDSNLVDFRFPVQYVIRIGRSYCGYSGQIASGMIRPGEEVMILPSMRKTLVKSIDVFGNSNASLEEAFAPLSIVLTLQDEIDVSRGDMIVKSNNVPHIRNQSEAMLLWMSDKPLNPQNPLIVQHTSREAKVYIDQIRYRVDVNTLSRMPVDTLSLNEIGRVSLNFTRPLFVDTYQANRGTGNFILIDPDSFLTVAAGMIIDRLPDELMPLGHRESGRAEVVTSTNIHKEEGSVSQQAREEKLGHPAVTLWFTGLSGSGKSSIAKRLEQRLFESGRMIYRLDGDNVRFGLNKDLGYSRTDRSENIRRVAEVAKLMNDAGISVLCSFISPFEADRQNARKIIGEDRFIEVFLSTPLEVCEARDPHGLYRKARRGEISEFTGLSSPYEAPKDPEIIIDTQNLNLDSCCIVIEQYLKNLKQNNEK</sequence>
<dbReference type="InterPro" id="IPR031157">
    <property type="entry name" value="G_TR_CS"/>
</dbReference>
<evidence type="ECO:0000313" key="13">
    <source>
        <dbReference type="EMBL" id="NMC63986.1"/>
    </source>
</evidence>
<dbReference type="NCBIfam" id="TIGR00455">
    <property type="entry name" value="apsK"/>
    <property type="match status" value="1"/>
</dbReference>
<keyword evidence="5 13" id="KW-0808">Transferase</keyword>
<evidence type="ECO:0000313" key="14">
    <source>
        <dbReference type="Proteomes" id="UP000524246"/>
    </source>
</evidence>
<dbReference type="InterPro" id="IPR059117">
    <property type="entry name" value="APS_kinase_dom"/>
</dbReference>
<gene>
    <name evidence="13" type="primary">cysC</name>
    <name evidence="13" type="ORF">GYA55_12555</name>
</gene>
<dbReference type="Pfam" id="PF22594">
    <property type="entry name" value="GTP-eEF1A_C"/>
    <property type="match status" value="1"/>
</dbReference>
<dbReference type="Proteomes" id="UP000524246">
    <property type="component" value="Unassembled WGS sequence"/>
</dbReference>
<comment type="similarity">
    <text evidence="3">In the C-terminal section; belongs to the APS kinase family.</text>
</comment>
<dbReference type="EC" id="2.7.1.25" evidence="13"/>
<dbReference type="NCBIfam" id="NF003013">
    <property type="entry name" value="PRK03846.1"/>
    <property type="match status" value="1"/>
</dbReference>
<dbReference type="SUPFAM" id="SSF50465">
    <property type="entry name" value="EF-Tu/eEF-1alpha/eIF2-gamma C-terminal domain"/>
    <property type="match status" value="1"/>
</dbReference>
<dbReference type="InterPro" id="IPR054696">
    <property type="entry name" value="GTP-eEF1A_C"/>
</dbReference>
<comment type="function">
    <text evidence="2">APS kinase catalyzes the synthesis of activated sulfate.</text>
</comment>
<dbReference type="Pfam" id="PF00009">
    <property type="entry name" value="GTP_EFTU"/>
    <property type="match status" value="1"/>
</dbReference>
<comment type="caution">
    <text evidence="13">The sequence shown here is derived from an EMBL/GenBank/DDBJ whole genome shotgun (WGS) entry which is preliminary data.</text>
</comment>
<keyword evidence="9" id="KW-0342">GTP-binding</keyword>
<dbReference type="InterPro" id="IPR002891">
    <property type="entry name" value="APS"/>
</dbReference>
<dbReference type="PANTHER" id="PTHR23115">
    <property type="entry name" value="TRANSLATION FACTOR"/>
    <property type="match status" value="1"/>
</dbReference>
<dbReference type="CDD" id="cd04166">
    <property type="entry name" value="CysN_ATPS"/>
    <property type="match status" value="1"/>
</dbReference>
<dbReference type="InterPro" id="IPR009001">
    <property type="entry name" value="Transl_elong_EF1A/Init_IF2_C"/>
</dbReference>
<evidence type="ECO:0000256" key="3">
    <source>
        <dbReference type="ARBA" id="ARBA00005438"/>
    </source>
</evidence>
<dbReference type="GO" id="GO:0070814">
    <property type="term" value="P:hydrogen sulfide biosynthetic process"/>
    <property type="evidence" value="ECO:0007669"/>
    <property type="project" value="UniProtKB-UniPathway"/>
</dbReference>
<dbReference type="InterPro" id="IPR050100">
    <property type="entry name" value="TRAFAC_GTPase_members"/>
</dbReference>
<dbReference type="GO" id="GO:0003924">
    <property type="term" value="F:GTPase activity"/>
    <property type="evidence" value="ECO:0007669"/>
    <property type="project" value="InterPro"/>
</dbReference>
<dbReference type="Gene3D" id="2.40.30.10">
    <property type="entry name" value="Translation factors"/>
    <property type="match status" value="2"/>
</dbReference>
<reference evidence="13 14" key="1">
    <citation type="journal article" date="2020" name="Biotechnol. Biofuels">
        <title>New insights from the biogas microbiome by comprehensive genome-resolved metagenomics of nearly 1600 species originating from multiple anaerobic digesters.</title>
        <authorList>
            <person name="Campanaro S."/>
            <person name="Treu L."/>
            <person name="Rodriguez-R L.M."/>
            <person name="Kovalovszki A."/>
            <person name="Ziels R.M."/>
            <person name="Maus I."/>
            <person name="Zhu X."/>
            <person name="Kougias P.G."/>
            <person name="Basile A."/>
            <person name="Luo G."/>
            <person name="Schluter A."/>
            <person name="Konstantinidis K.T."/>
            <person name="Angelidaki I."/>
        </authorList>
    </citation>
    <scope>NUCLEOTIDE SEQUENCE [LARGE SCALE GENOMIC DNA]</scope>
    <source>
        <strain evidence="13">AS27yjCOA_65</strain>
    </source>
</reference>
<dbReference type="Pfam" id="PF01583">
    <property type="entry name" value="APS_kinase"/>
    <property type="match status" value="1"/>
</dbReference>
<dbReference type="GO" id="GO:0004781">
    <property type="term" value="F:sulfate adenylyltransferase (ATP) activity"/>
    <property type="evidence" value="ECO:0007669"/>
    <property type="project" value="UniProtKB-EC"/>
</dbReference>
<dbReference type="AlphaFoldDB" id="A0A7X9FU89"/>
<evidence type="ECO:0000256" key="11">
    <source>
        <dbReference type="ARBA" id="ARBA00049370"/>
    </source>
</evidence>
<evidence type="ECO:0000256" key="9">
    <source>
        <dbReference type="ARBA" id="ARBA00023134"/>
    </source>
</evidence>
<comment type="catalytic activity">
    <reaction evidence="11">
        <text>sulfate + ATP + H(+) = adenosine 5'-phosphosulfate + diphosphate</text>
        <dbReference type="Rhea" id="RHEA:18133"/>
        <dbReference type="ChEBI" id="CHEBI:15378"/>
        <dbReference type="ChEBI" id="CHEBI:16189"/>
        <dbReference type="ChEBI" id="CHEBI:30616"/>
        <dbReference type="ChEBI" id="CHEBI:33019"/>
        <dbReference type="ChEBI" id="CHEBI:58243"/>
        <dbReference type="EC" id="2.7.7.4"/>
    </reaction>
</comment>
<keyword evidence="13" id="KW-0418">Kinase</keyword>
<dbReference type="InterPro" id="IPR009000">
    <property type="entry name" value="Transl_B-barrel_sf"/>
</dbReference>
<dbReference type="InterPro" id="IPR041757">
    <property type="entry name" value="CysN_GTP-bd"/>
</dbReference>
<dbReference type="PROSITE" id="PS00301">
    <property type="entry name" value="G_TR_1"/>
    <property type="match status" value="1"/>
</dbReference>
<dbReference type="GO" id="GO:0005524">
    <property type="term" value="F:ATP binding"/>
    <property type="evidence" value="ECO:0007669"/>
    <property type="project" value="UniProtKB-KW"/>
</dbReference>
<dbReference type="NCBIfam" id="NF004035">
    <property type="entry name" value="PRK05506.1"/>
    <property type="match status" value="1"/>
</dbReference>
<evidence type="ECO:0000256" key="5">
    <source>
        <dbReference type="ARBA" id="ARBA00022679"/>
    </source>
</evidence>
<dbReference type="InterPro" id="IPR044139">
    <property type="entry name" value="CysN_NoDQ_III"/>
</dbReference>
<dbReference type="InterPro" id="IPR027417">
    <property type="entry name" value="P-loop_NTPase"/>
</dbReference>
<evidence type="ECO:0000259" key="12">
    <source>
        <dbReference type="PROSITE" id="PS51722"/>
    </source>
</evidence>
<evidence type="ECO:0000256" key="7">
    <source>
        <dbReference type="ARBA" id="ARBA00022741"/>
    </source>
</evidence>
<keyword evidence="8" id="KW-0067">ATP-binding</keyword>